<keyword evidence="8" id="KW-1185">Reference proteome</keyword>
<dbReference type="Pfam" id="PF00653">
    <property type="entry name" value="BIR"/>
    <property type="match status" value="2"/>
</dbReference>
<sequence>MCNCISWGKEKISMALAVSSPSVNFPKPSLEPDCGKLDSISPESFDVPDEPKSIKNKADPSEQKIFEAMKYEINRLNSFRGKWPKNFIKPEDLAEAGFFYLQSEDRVQCPFCYVTIFDWGPGDRPLKEHLRKSPACPFLLSSSVGNVPLSRRVSASFKLPSEKSSYSSRTTSAAYKPKHPAMADIKRRLLTYKGWPLTMLTPQQLSECGLFYTGVSDLVTCYFCGGSLGNWDLEDDPWVEHAKFFPDCTFLALSRNQSRRPQKVNQRSCNLQVKLSMPVPIKPVVRHPPRALLNSEVVREAMKIFPESLVQKVVFEHFSAEGRNVTSLHELCEAILAYDENKKTTPAISSSSEAVCSDSKILENGVNEVKDVLLCKICMDSEKQVVFIPCGHLISCEKCAQALDNCAVCRTPITNRVRTYLS</sequence>
<dbReference type="GO" id="GO:0051726">
    <property type="term" value="P:regulation of cell cycle"/>
    <property type="evidence" value="ECO:0007669"/>
    <property type="project" value="TreeGrafter"/>
</dbReference>
<dbReference type="GO" id="GO:0005634">
    <property type="term" value="C:nucleus"/>
    <property type="evidence" value="ECO:0007669"/>
    <property type="project" value="TreeGrafter"/>
</dbReference>
<evidence type="ECO:0000256" key="1">
    <source>
        <dbReference type="ARBA" id="ARBA00006672"/>
    </source>
</evidence>
<comment type="similarity">
    <text evidence="1">Belongs to the IAP family.</text>
</comment>
<gene>
    <name evidence="7" type="ORF">X975_05603</name>
</gene>
<dbReference type="InterPro" id="IPR050784">
    <property type="entry name" value="IAP"/>
</dbReference>
<evidence type="ECO:0000256" key="3">
    <source>
        <dbReference type="ARBA" id="ARBA00022771"/>
    </source>
</evidence>
<evidence type="ECO:0000256" key="4">
    <source>
        <dbReference type="ARBA" id="ARBA00022833"/>
    </source>
</evidence>
<dbReference type="SMART" id="SM00184">
    <property type="entry name" value="RING"/>
    <property type="match status" value="1"/>
</dbReference>
<dbReference type="SMART" id="SM00238">
    <property type="entry name" value="BIR"/>
    <property type="match status" value="2"/>
</dbReference>
<dbReference type="Gene3D" id="1.10.1170.10">
    <property type="entry name" value="Inhibitor Of Apoptosis Protein (2mihbC-IAP-1), Chain A"/>
    <property type="match status" value="2"/>
</dbReference>
<proteinExistence type="inferred from homology"/>
<feature type="domain" description="RING-type" evidence="6">
    <location>
        <begin position="375"/>
        <end position="410"/>
    </location>
</feature>
<reference evidence="7 8" key="1">
    <citation type="submission" date="2013-11" db="EMBL/GenBank/DDBJ databases">
        <title>Genome sequencing of Stegodyphus mimosarum.</title>
        <authorList>
            <person name="Bechsgaard J."/>
        </authorList>
    </citation>
    <scope>NUCLEOTIDE SEQUENCE [LARGE SCALE GENOMIC DNA]</scope>
</reference>
<evidence type="ECO:0000256" key="2">
    <source>
        <dbReference type="ARBA" id="ARBA00022723"/>
    </source>
</evidence>
<dbReference type="SUPFAM" id="SSF57924">
    <property type="entry name" value="Inhibitor of apoptosis (IAP) repeat"/>
    <property type="match status" value="2"/>
</dbReference>
<dbReference type="EMBL" id="KK115564">
    <property type="protein sequence ID" value="KFM65428.1"/>
    <property type="molecule type" value="Genomic_DNA"/>
</dbReference>
<dbReference type="InterPro" id="IPR001841">
    <property type="entry name" value="Znf_RING"/>
</dbReference>
<dbReference type="GO" id="GO:0005737">
    <property type="term" value="C:cytoplasm"/>
    <property type="evidence" value="ECO:0007669"/>
    <property type="project" value="TreeGrafter"/>
</dbReference>
<dbReference type="InterPro" id="IPR001370">
    <property type="entry name" value="BIR_rpt"/>
</dbReference>
<name>A0A087TJY9_STEMI</name>
<dbReference type="AlphaFoldDB" id="A0A087TJY9"/>
<dbReference type="PROSITE" id="PS50089">
    <property type="entry name" value="ZF_RING_2"/>
    <property type="match status" value="1"/>
</dbReference>
<dbReference type="Gene3D" id="1.10.8.10">
    <property type="entry name" value="DNA helicase RuvA subunit, C-terminal domain"/>
    <property type="match status" value="1"/>
</dbReference>
<evidence type="ECO:0000313" key="8">
    <source>
        <dbReference type="Proteomes" id="UP000054359"/>
    </source>
</evidence>
<dbReference type="OMA" id="SGKCRFI"/>
<dbReference type="CDD" id="cd16510">
    <property type="entry name" value="RING-HC_IAPs"/>
    <property type="match status" value="1"/>
</dbReference>
<dbReference type="PROSITE" id="PS50143">
    <property type="entry name" value="BIR_REPEAT_2"/>
    <property type="match status" value="2"/>
</dbReference>
<accession>A0A087TJY9</accession>
<dbReference type="FunFam" id="1.10.1170.10:FF:000002">
    <property type="entry name" value="Baculoviral IAP repeat containing 7"/>
    <property type="match status" value="1"/>
</dbReference>
<dbReference type="PANTHER" id="PTHR10044">
    <property type="entry name" value="INHIBITOR OF APOPTOSIS"/>
    <property type="match status" value="1"/>
</dbReference>
<evidence type="ECO:0000256" key="5">
    <source>
        <dbReference type="PROSITE-ProRule" id="PRU00175"/>
    </source>
</evidence>
<dbReference type="CDD" id="cd00022">
    <property type="entry name" value="BIR"/>
    <property type="match status" value="2"/>
</dbReference>
<dbReference type="PANTHER" id="PTHR10044:SF139">
    <property type="entry name" value="DEATH-ASSOCIATED INHIBITOR OF APOPTOSIS 2"/>
    <property type="match status" value="1"/>
</dbReference>
<dbReference type="Pfam" id="PF13920">
    <property type="entry name" value="zf-C3HC4_3"/>
    <property type="match status" value="1"/>
</dbReference>
<keyword evidence="2" id="KW-0479">Metal-binding</keyword>
<dbReference type="Gene3D" id="3.30.40.10">
    <property type="entry name" value="Zinc/RING finger domain, C3HC4 (zinc finger)"/>
    <property type="match status" value="1"/>
</dbReference>
<dbReference type="STRING" id="407821.A0A087TJY9"/>
<dbReference type="InterPro" id="IPR013083">
    <property type="entry name" value="Znf_RING/FYVE/PHD"/>
</dbReference>
<evidence type="ECO:0000259" key="6">
    <source>
        <dbReference type="PROSITE" id="PS50089"/>
    </source>
</evidence>
<keyword evidence="4" id="KW-0862">Zinc</keyword>
<dbReference type="OrthoDB" id="6499484at2759"/>
<dbReference type="GO" id="GO:0008270">
    <property type="term" value="F:zinc ion binding"/>
    <property type="evidence" value="ECO:0007669"/>
    <property type="project" value="UniProtKB-KW"/>
</dbReference>
<keyword evidence="3 5" id="KW-0863">Zinc-finger</keyword>
<dbReference type="Proteomes" id="UP000054359">
    <property type="component" value="Unassembled WGS sequence"/>
</dbReference>
<organism evidence="7 8">
    <name type="scientific">Stegodyphus mimosarum</name>
    <name type="common">African social velvet spider</name>
    <dbReference type="NCBI Taxonomy" id="407821"/>
    <lineage>
        <taxon>Eukaryota</taxon>
        <taxon>Metazoa</taxon>
        <taxon>Ecdysozoa</taxon>
        <taxon>Arthropoda</taxon>
        <taxon>Chelicerata</taxon>
        <taxon>Arachnida</taxon>
        <taxon>Araneae</taxon>
        <taxon>Araneomorphae</taxon>
        <taxon>Entelegynae</taxon>
        <taxon>Eresoidea</taxon>
        <taxon>Eresidae</taxon>
        <taxon>Stegodyphus</taxon>
    </lineage>
</organism>
<feature type="non-terminal residue" evidence="7">
    <location>
        <position position="422"/>
    </location>
</feature>
<evidence type="ECO:0000313" key="7">
    <source>
        <dbReference type="EMBL" id="KFM65428.1"/>
    </source>
</evidence>
<protein>
    <submittedName>
        <fullName evidence="7">Baculoviral IAP repeat-containing protein 7-A</fullName>
    </submittedName>
</protein>